<dbReference type="InterPro" id="IPR055135">
    <property type="entry name" value="PRMT_dom"/>
</dbReference>
<keyword evidence="10" id="KW-1185">Reference proteome</keyword>
<dbReference type="PANTHER" id="PTHR11006:SF73">
    <property type="entry name" value="PROTEIN ARGININE N-METHYLTRANSFERASE 6"/>
    <property type="match status" value="1"/>
</dbReference>
<evidence type="ECO:0000256" key="5">
    <source>
        <dbReference type="ARBA" id="ARBA00042685"/>
    </source>
</evidence>
<dbReference type="Pfam" id="PF22528">
    <property type="entry name" value="PRMT_C"/>
    <property type="match status" value="1"/>
</dbReference>
<keyword evidence="3 6" id="KW-0949">S-adenosyl-L-methionine</keyword>
<dbReference type="InterPro" id="IPR041698">
    <property type="entry name" value="Methyltransf_25"/>
</dbReference>
<feature type="non-terminal residue" evidence="9">
    <location>
        <position position="310"/>
    </location>
</feature>
<evidence type="ECO:0000259" key="8">
    <source>
        <dbReference type="Pfam" id="PF22528"/>
    </source>
</evidence>
<name>A0AAD4JYD0_9MUSC</name>
<dbReference type="PROSITE" id="PS51678">
    <property type="entry name" value="SAM_MT_PRMT"/>
    <property type="match status" value="1"/>
</dbReference>
<evidence type="ECO:0000313" key="10">
    <source>
        <dbReference type="Proteomes" id="UP001200034"/>
    </source>
</evidence>
<proteinExistence type="predicted"/>
<dbReference type="InterPro" id="IPR025799">
    <property type="entry name" value="Arg_MeTrfase"/>
</dbReference>
<sequence length="310" mass="36086">FRYDDNAHVENMRSRQKDQQHMHYFQTTIEENKHLFAGRTILVLSCGTGTLALMAARADAARVYAVDQSNVTDYARLVVKENHYEHVISVLHGSVATIELGQRVDGIICNWMGHCLLYESQLVQLLEARDRWLKPNGFILPDVASLYLLGAEEQLLKNERCNWWLDVYGFNMKALRCYALAEPRYARIKGDRLLTLAHKVLSLDLKTARVDDLKIERNIRLQVQHEGYLECFVLYFDVAFSRAHIPHKLSCNPWLGDRLKSLWLQTVLFVERPFVMRRGHDYVGRLVFKPLSDPHLHEMQMEIELTEHSP</sequence>
<feature type="domain" description="Protein arginine N-methyltransferase" evidence="8">
    <location>
        <begin position="143"/>
        <end position="302"/>
    </location>
</feature>
<dbReference type="Proteomes" id="UP001200034">
    <property type="component" value="Unassembled WGS sequence"/>
</dbReference>
<dbReference type="Gene3D" id="3.40.50.150">
    <property type="entry name" value="Vaccinia Virus protein VP39"/>
    <property type="match status" value="1"/>
</dbReference>
<dbReference type="GO" id="GO:0016274">
    <property type="term" value="F:protein-arginine N-methyltransferase activity"/>
    <property type="evidence" value="ECO:0007669"/>
    <property type="project" value="InterPro"/>
</dbReference>
<dbReference type="AlphaFoldDB" id="A0AAD4JYD0"/>
<keyword evidence="1 6" id="KW-0489">Methyltransferase</keyword>
<dbReference type="Gene3D" id="2.70.160.11">
    <property type="entry name" value="Hnrnp arginine n-methyltransferase1"/>
    <property type="match status" value="1"/>
</dbReference>
<dbReference type="PANTHER" id="PTHR11006">
    <property type="entry name" value="PROTEIN ARGININE N-METHYLTRANSFERASE"/>
    <property type="match status" value="1"/>
</dbReference>
<evidence type="ECO:0000256" key="6">
    <source>
        <dbReference type="PROSITE-ProRule" id="PRU01015"/>
    </source>
</evidence>
<accession>A0AAD4JYD0</accession>
<keyword evidence="2 6" id="KW-0808">Transferase</keyword>
<protein>
    <recommendedName>
        <fullName evidence="4">Protein arginine N-methyltransferase 6</fullName>
    </recommendedName>
    <alternativeName>
        <fullName evidence="5">Histone-arginine N-methyltransferase PRMT6</fullName>
    </alternativeName>
</protein>
<organism evidence="9 10">
    <name type="scientific">Drosophila rubida</name>
    <dbReference type="NCBI Taxonomy" id="30044"/>
    <lineage>
        <taxon>Eukaryota</taxon>
        <taxon>Metazoa</taxon>
        <taxon>Ecdysozoa</taxon>
        <taxon>Arthropoda</taxon>
        <taxon>Hexapoda</taxon>
        <taxon>Insecta</taxon>
        <taxon>Pterygota</taxon>
        <taxon>Neoptera</taxon>
        <taxon>Endopterygota</taxon>
        <taxon>Diptera</taxon>
        <taxon>Brachycera</taxon>
        <taxon>Muscomorpha</taxon>
        <taxon>Ephydroidea</taxon>
        <taxon>Drosophilidae</taxon>
        <taxon>Drosophila</taxon>
    </lineage>
</organism>
<evidence type="ECO:0000259" key="7">
    <source>
        <dbReference type="Pfam" id="PF13649"/>
    </source>
</evidence>
<comment type="caution">
    <text evidence="9">The sequence shown here is derived from an EMBL/GenBank/DDBJ whole genome shotgun (WGS) entry which is preliminary data.</text>
</comment>
<dbReference type="GO" id="GO:0042054">
    <property type="term" value="F:histone methyltransferase activity"/>
    <property type="evidence" value="ECO:0007669"/>
    <property type="project" value="TreeGrafter"/>
</dbReference>
<gene>
    <name evidence="9" type="ORF">KR093_007006</name>
</gene>
<dbReference type="Pfam" id="PF13649">
    <property type="entry name" value="Methyltransf_25"/>
    <property type="match status" value="1"/>
</dbReference>
<evidence type="ECO:0000313" key="9">
    <source>
        <dbReference type="EMBL" id="KAH8365892.1"/>
    </source>
</evidence>
<feature type="non-terminal residue" evidence="9">
    <location>
        <position position="1"/>
    </location>
</feature>
<evidence type="ECO:0000256" key="4">
    <source>
        <dbReference type="ARBA" id="ARBA00040406"/>
    </source>
</evidence>
<reference evidence="9" key="1">
    <citation type="journal article" date="2021" name="Mol. Ecol. Resour.">
        <title>Phylogenomic analyses of the genus Drosophila reveals genomic signals of climate adaptation.</title>
        <authorList>
            <person name="Li F."/>
            <person name="Rane R.V."/>
            <person name="Luria V."/>
            <person name="Xiong Z."/>
            <person name="Chen J."/>
            <person name="Li Z."/>
            <person name="Catullo R.A."/>
            <person name="Griffin P.C."/>
            <person name="Schiffer M."/>
            <person name="Pearce S."/>
            <person name="Lee S.F."/>
            <person name="McElroy K."/>
            <person name="Stocker A."/>
            <person name="Shirriffs J."/>
            <person name="Cockerell F."/>
            <person name="Coppin C."/>
            <person name="Sgro C.M."/>
            <person name="Karger A."/>
            <person name="Cain J.W."/>
            <person name="Weber J.A."/>
            <person name="Santpere G."/>
            <person name="Kirschner M.W."/>
            <person name="Hoffmann A.A."/>
            <person name="Oakeshott J.G."/>
            <person name="Zhang G."/>
        </authorList>
    </citation>
    <scope>NUCLEOTIDE SEQUENCE</scope>
    <source>
        <strain evidence="9">BGI-SZ-2011g</strain>
    </source>
</reference>
<dbReference type="InterPro" id="IPR029063">
    <property type="entry name" value="SAM-dependent_MTases_sf"/>
</dbReference>
<dbReference type="GO" id="GO:0032259">
    <property type="term" value="P:methylation"/>
    <property type="evidence" value="ECO:0007669"/>
    <property type="project" value="UniProtKB-KW"/>
</dbReference>
<evidence type="ECO:0000256" key="2">
    <source>
        <dbReference type="ARBA" id="ARBA00022679"/>
    </source>
</evidence>
<feature type="domain" description="Methyltransferase" evidence="7">
    <location>
        <begin position="41"/>
        <end position="137"/>
    </location>
</feature>
<dbReference type="EMBL" id="JAJJHW010002774">
    <property type="protein sequence ID" value="KAH8365892.1"/>
    <property type="molecule type" value="Genomic_DNA"/>
</dbReference>
<evidence type="ECO:0000256" key="3">
    <source>
        <dbReference type="ARBA" id="ARBA00022691"/>
    </source>
</evidence>
<dbReference type="SUPFAM" id="SSF53335">
    <property type="entry name" value="S-adenosyl-L-methionine-dependent methyltransferases"/>
    <property type="match status" value="1"/>
</dbReference>
<evidence type="ECO:0000256" key="1">
    <source>
        <dbReference type="ARBA" id="ARBA00022603"/>
    </source>
</evidence>
<dbReference type="CDD" id="cd02440">
    <property type="entry name" value="AdoMet_MTases"/>
    <property type="match status" value="1"/>
</dbReference>